<feature type="domain" description="S-layer protein C-terminal" evidence="3">
    <location>
        <begin position="41"/>
        <end position="93"/>
    </location>
</feature>
<dbReference type="STRING" id="1505723.SAMN04487792_1618"/>
<evidence type="ECO:0000256" key="1">
    <source>
        <dbReference type="SAM" id="MobiDB-lite"/>
    </source>
</evidence>
<sequence>MKKRVLLSLATATLFSIGVADFVNTQNIVTPVEAAKNNYPIKLKHNAYIYNKNGKRKGKKVLKKQQTLLSYGQTKINGKKYYLLSQGQYIKAANVVQTKDKNSSSKAKIVYLINKAPIYNSQGHPTGQVLKKGLTELTHGVVKIKGKQFYILGNNHYILVSSAIALDGSDKQVPSENNNNASEKDRNKDNKSNTGNNSDEQNPESSEKPTQSEINFLLKNGYVYFTDDEVNQIRNLLWTKIQNYRVENGYQPYKANAELDNFVNNSTIGNNMFLCQSAVNSQDVDQIAPYLPSLKENGMQTTRGINKPIFYSITSPGFGFVFDLKDRNIEHVATAMFDALKSSPEIAKRIRGDKDNKAYGALAMKYFWNGTSSSVGMIFIEVCGDNPKWNALYNSN</sequence>
<dbReference type="Proteomes" id="UP000199599">
    <property type="component" value="Unassembled WGS sequence"/>
</dbReference>
<evidence type="ECO:0000313" key="4">
    <source>
        <dbReference type="EMBL" id="SFD62106.1"/>
    </source>
</evidence>
<gene>
    <name evidence="4" type="ORF">SAMN04487792_1618</name>
</gene>
<accession>A0A1I1TTV4</accession>
<feature type="compositionally biased region" description="Polar residues" evidence="1">
    <location>
        <begin position="192"/>
        <end position="211"/>
    </location>
</feature>
<reference evidence="5" key="1">
    <citation type="submission" date="2016-10" db="EMBL/GenBank/DDBJ databases">
        <authorList>
            <person name="Varghese N."/>
            <person name="Submissions S."/>
        </authorList>
    </citation>
    <scope>NUCLEOTIDE SEQUENCE [LARGE SCALE GENOMIC DNA]</scope>
    <source>
        <strain evidence="5">R-53102</strain>
    </source>
</reference>
<organism evidence="4 5">
    <name type="scientific">Lactobacillus bombicola</name>
    <dbReference type="NCBI Taxonomy" id="1505723"/>
    <lineage>
        <taxon>Bacteria</taxon>
        <taxon>Bacillati</taxon>
        <taxon>Bacillota</taxon>
        <taxon>Bacilli</taxon>
        <taxon>Lactobacillales</taxon>
        <taxon>Lactobacillaceae</taxon>
        <taxon>Lactobacillus</taxon>
    </lineage>
</organism>
<feature type="chain" id="PRO_5038926660" evidence="2">
    <location>
        <begin position="21"/>
        <end position="396"/>
    </location>
</feature>
<proteinExistence type="predicted"/>
<feature type="signal peptide" evidence="2">
    <location>
        <begin position="1"/>
        <end position="20"/>
    </location>
</feature>
<dbReference type="RefSeq" id="WP_090094133.1">
    <property type="nucleotide sequence ID" value="NZ_CBCRVU010000006.1"/>
</dbReference>
<dbReference type="InterPro" id="IPR024968">
    <property type="entry name" value="SlpA_C_lactobacillus"/>
</dbReference>
<evidence type="ECO:0000313" key="5">
    <source>
        <dbReference type="Proteomes" id="UP000199599"/>
    </source>
</evidence>
<keyword evidence="2" id="KW-0732">Signal</keyword>
<dbReference type="EMBL" id="FOMN01000013">
    <property type="protein sequence ID" value="SFD62106.1"/>
    <property type="molecule type" value="Genomic_DNA"/>
</dbReference>
<feature type="domain" description="S-layer protein C-terminal" evidence="3">
    <location>
        <begin position="102"/>
        <end position="161"/>
    </location>
</feature>
<feature type="compositionally biased region" description="Basic and acidic residues" evidence="1">
    <location>
        <begin position="182"/>
        <end position="191"/>
    </location>
</feature>
<name>A0A1I1TTV4_9LACO</name>
<feature type="region of interest" description="Disordered" evidence="1">
    <location>
        <begin position="170"/>
        <end position="211"/>
    </location>
</feature>
<evidence type="ECO:0000259" key="3">
    <source>
        <dbReference type="Pfam" id="PF03217"/>
    </source>
</evidence>
<dbReference type="AlphaFoldDB" id="A0A1I1TTV4"/>
<dbReference type="Pfam" id="PF03217">
    <property type="entry name" value="SlpA"/>
    <property type="match status" value="2"/>
</dbReference>
<feature type="compositionally biased region" description="Polar residues" evidence="1">
    <location>
        <begin position="172"/>
        <end position="181"/>
    </location>
</feature>
<protein>
    <submittedName>
        <fullName evidence="4">Surface layer protein</fullName>
    </submittedName>
</protein>
<evidence type="ECO:0000256" key="2">
    <source>
        <dbReference type="SAM" id="SignalP"/>
    </source>
</evidence>